<gene>
    <name evidence="2" type="ORF">KX928_07170</name>
</gene>
<dbReference type="EMBL" id="JAHXDN010000002">
    <property type="protein sequence ID" value="MBW4707563.1"/>
    <property type="molecule type" value="Genomic_DNA"/>
</dbReference>
<comment type="caution">
    <text evidence="2">The sequence shown here is derived from an EMBL/GenBank/DDBJ whole genome shotgun (WGS) entry which is preliminary data.</text>
</comment>
<feature type="compositionally biased region" description="Basic and acidic residues" evidence="1">
    <location>
        <begin position="299"/>
        <end position="313"/>
    </location>
</feature>
<dbReference type="AlphaFoldDB" id="A0A9X1K1J1"/>
<sequence length="313" mass="34925">MDVILHIGAHRTGTTSFQDYMHRHAEPLAEAQIGYWGPGRTRRGLFSGIVPRPEVCTGRDLRRRAEGRVQLQLTAARARGLKTLVVSDANMIGTVRENLRTGRLYPGIGERMARFARAFEGQVSTIMISPRSLELYWSSALSYGVARGYAVPDRDKLRTIAQSRRGWRDVITDLGCAVPGVHIRVMPFETFCGRPEVLLARGAGVDAPMDTDRHWLNRAPKLPELRRVLADRGDASNVLPFGMDRWKPFTTEDHAALREVYADDMMWLTAGADGIATLTEDQDRRRAGKTLPPGAQIKGHGDEFEDRQVARPG</sequence>
<protein>
    <submittedName>
        <fullName evidence="2">Uncharacterized protein</fullName>
    </submittedName>
</protein>
<organism evidence="2 3">
    <name type="scientific">Roseobacter insulae</name>
    <dbReference type="NCBI Taxonomy" id="2859783"/>
    <lineage>
        <taxon>Bacteria</taxon>
        <taxon>Pseudomonadati</taxon>
        <taxon>Pseudomonadota</taxon>
        <taxon>Alphaproteobacteria</taxon>
        <taxon>Rhodobacterales</taxon>
        <taxon>Roseobacteraceae</taxon>
        <taxon>Roseobacter</taxon>
    </lineage>
</organism>
<dbReference type="Proteomes" id="UP001138661">
    <property type="component" value="Unassembled WGS sequence"/>
</dbReference>
<keyword evidence="3" id="KW-1185">Reference proteome</keyword>
<feature type="region of interest" description="Disordered" evidence="1">
    <location>
        <begin position="279"/>
        <end position="313"/>
    </location>
</feature>
<name>A0A9X1K1J1_9RHOB</name>
<evidence type="ECO:0000256" key="1">
    <source>
        <dbReference type="SAM" id="MobiDB-lite"/>
    </source>
</evidence>
<accession>A0A9X1K1J1</accession>
<evidence type="ECO:0000313" key="2">
    <source>
        <dbReference type="EMBL" id="MBW4707563.1"/>
    </source>
</evidence>
<evidence type="ECO:0000313" key="3">
    <source>
        <dbReference type="Proteomes" id="UP001138661"/>
    </source>
</evidence>
<proteinExistence type="predicted"/>
<dbReference type="RefSeq" id="WP_219500522.1">
    <property type="nucleotide sequence ID" value="NZ_JAHXDN010000002.1"/>
</dbReference>
<reference evidence="2" key="1">
    <citation type="submission" date="2021-07" db="EMBL/GenBank/DDBJ databases">
        <title>Roseobacter insulae sp. nov., isolated from a tidal flat.</title>
        <authorList>
            <person name="Park S."/>
            <person name="Yoon J.-H."/>
        </authorList>
    </citation>
    <scope>NUCLEOTIDE SEQUENCE</scope>
    <source>
        <strain evidence="2">YSTF-M11</strain>
    </source>
</reference>